<protein>
    <submittedName>
        <fullName evidence="1">Uncharacterized protein</fullName>
    </submittedName>
</protein>
<dbReference type="EMBL" id="LAZR01000043">
    <property type="protein sequence ID" value="KKO00002.1"/>
    <property type="molecule type" value="Genomic_DNA"/>
</dbReference>
<sequence>MTGNGTVLNAALNRDGEPMVFSPTDVRSLFFGRGLQFLIWRILWW</sequence>
<gene>
    <name evidence="1" type="ORF">LCGC14_0131130</name>
</gene>
<reference evidence="1" key="1">
    <citation type="journal article" date="2015" name="Nature">
        <title>Complex archaea that bridge the gap between prokaryotes and eukaryotes.</title>
        <authorList>
            <person name="Spang A."/>
            <person name="Saw J.H."/>
            <person name="Jorgensen S.L."/>
            <person name="Zaremba-Niedzwiedzka K."/>
            <person name="Martijn J."/>
            <person name="Lind A.E."/>
            <person name="van Eijk R."/>
            <person name="Schleper C."/>
            <person name="Guy L."/>
            <person name="Ettema T.J."/>
        </authorList>
    </citation>
    <scope>NUCLEOTIDE SEQUENCE</scope>
</reference>
<comment type="caution">
    <text evidence="1">The sequence shown here is derived from an EMBL/GenBank/DDBJ whole genome shotgun (WGS) entry which is preliminary data.</text>
</comment>
<name>A0A0F9XKZ8_9ZZZZ</name>
<accession>A0A0F9XKZ8</accession>
<dbReference type="AlphaFoldDB" id="A0A0F9XKZ8"/>
<organism evidence="1">
    <name type="scientific">marine sediment metagenome</name>
    <dbReference type="NCBI Taxonomy" id="412755"/>
    <lineage>
        <taxon>unclassified sequences</taxon>
        <taxon>metagenomes</taxon>
        <taxon>ecological metagenomes</taxon>
    </lineage>
</organism>
<proteinExistence type="predicted"/>
<evidence type="ECO:0000313" key="1">
    <source>
        <dbReference type="EMBL" id="KKO00002.1"/>
    </source>
</evidence>